<dbReference type="Proteomes" id="UP001291623">
    <property type="component" value="Unassembled WGS sequence"/>
</dbReference>
<evidence type="ECO:0000256" key="7">
    <source>
        <dbReference type="ARBA" id="ARBA00023163"/>
    </source>
</evidence>
<proteinExistence type="inferred from homology"/>
<dbReference type="SMART" id="SM00234">
    <property type="entry name" value="START"/>
    <property type="match status" value="1"/>
</dbReference>
<comment type="similarity">
    <text evidence="2">Belongs to the HD-ZIP homeobox family. Class IV subfamily.</text>
</comment>
<evidence type="ECO:0000259" key="13">
    <source>
        <dbReference type="PROSITE" id="PS50071"/>
    </source>
</evidence>
<dbReference type="Gene3D" id="1.10.10.60">
    <property type="entry name" value="Homeodomain-like"/>
    <property type="match status" value="1"/>
</dbReference>
<dbReference type="InterPro" id="IPR042160">
    <property type="entry name" value="HD-Zip_IV"/>
</dbReference>
<evidence type="ECO:0000256" key="6">
    <source>
        <dbReference type="ARBA" id="ARBA00023155"/>
    </source>
</evidence>
<dbReference type="Gene3D" id="3.30.530.20">
    <property type="match status" value="1"/>
</dbReference>
<name>A0AAE1RZF2_9SOLA</name>
<dbReference type="CDD" id="cd08875">
    <property type="entry name" value="START_ArGLABRA2_like"/>
    <property type="match status" value="1"/>
</dbReference>
<evidence type="ECO:0000256" key="4">
    <source>
        <dbReference type="ARBA" id="ARBA00023054"/>
    </source>
</evidence>
<accession>A0AAE1RZF2</accession>
<keyword evidence="7" id="KW-0804">Transcription</keyword>
<dbReference type="PROSITE" id="PS00027">
    <property type="entry name" value="HOMEOBOX_1"/>
    <property type="match status" value="1"/>
</dbReference>
<dbReference type="PANTHER" id="PTHR45654:SF9">
    <property type="entry name" value="HOMEOBOX-LEUCINE ZIPPER PROTEIN HDG10-RELATED"/>
    <property type="match status" value="1"/>
</dbReference>
<dbReference type="InterPro" id="IPR017970">
    <property type="entry name" value="Homeobox_CS"/>
</dbReference>
<dbReference type="PANTHER" id="PTHR45654">
    <property type="entry name" value="HOMEOBOX-LEUCINE ZIPPER PROTEIN MERISTEM L1"/>
    <property type="match status" value="1"/>
</dbReference>
<feature type="compositionally biased region" description="Basic residues" evidence="12">
    <location>
        <begin position="15"/>
        <end position="27"/>
    </location>
</feature>
<dbReference type="SUPFAM" id="SSF46689">
    <property type="entry name" value="Homeodomain-like"/>
    <property type="match status" value="1"/>
</dbReference>
<evidence type="ECO:0000259" key="14">
    <source>
        <dbReference type="PROSITE" id="PS50848"/>
    </source>
</evidence>
<feature type="domain" description="Homeobox" evidence="13">
    <location>
        <begin position="19"/>
        <end position="79"/>
    </location>
</feature>
<evidence type="ECO:0000256" key="8">
    <source>
        <dbReference type="ARBA" id="ARBA00023242"/>
    </source>
</evidence>
<evidence type="ECO:0000313" key="15">
    <source>
        <dbReference type="EMBL" id="KAK4360049.1"/>
    </source>
</evidence>
<evidence type="ECO:0000313" key="16">
    <source>
        <dbReference type="Proteomes" id="UP001291623"/>
    </source>
</evidence>
<evidence type="ECO:0000256" key="9">
    <source>
        <dbReference type="PROSITE-ProRule" id="PRU00108"/>
    </source>
</evidence>
<keyword evidence="8 9" id="KW-0539">Nucleus</keyword>
<dbReference type="PROSITE" id="PS50848">
    <property type="entry name" value="START"/>
    <property type="match status" value="1"/>
</dbReference>
<dbReference type="Pfam" id="PF01852">
    <property type="entry name" value="START"/>
    <property type="match status" value="1"/>
</dbReference>
<keyword evidence="4 11" id="KW-0175">Coiled coil</keyword>
<protein>
    <submittedName>
        <fullName evidence="15">Uncharacterized protein</fullName>
    </submittedName>
</protein>
<feature type="compositionally biased region" description="Basic and acidic residues" evidence="12">
    <location>
        <begin position="1"/>
        <end position="10"/>
    </location>
</feature>
<dbReference type="AlphaFoldDB" id="A0AAE1RZF2"/>
<evidence type="ECO:0000256" key="10">
    <source>
        <dbReference type="RuleBase" id="RU000682"/>
    </source>
</evidence>
<sequence length="726" mass="82290">MADSGEEHVGESSSSKRRSKRQKQCHRHTMEQIQQLEAFFKDCPHPDENQQSHLSREVGVDPKQIKFWFQNKRTQTKALNERSDNNSFRTENERYHCENMAMREALKNIICPRCDGPPLGENQRKQNLEKLKMANQQLRNERERISNLISSVVGSSFVRNPKLAPQKPTLGSSSNSSNESLLSHNIGGSPIEYSPPHQENNSSNVQESSININNTPIMTPSPEENYDFYHDNGEKAIILQIAVAAMDEIVEVLHADEPMWIKSPSGERYSIRRDRYEELFSNPHRPYKSSTARFESSKDSGVVSMNAIELIQNFVDPIKWMNMFPNLVTKAGTIEVFDSANVGGSIQLMYEKLHILSPLVGAREFFFIRCCRQIDLTTWIMVDVSYDIFKEIQSGGPSYWKFPSGCVIQDLGDGKSHVSWLEHVQVDDKNQTQRIFRELVYGRQTYGAKRWIITLQRMSERYNFATGAKYPTRHEFEGVVNAPEGRKNVMQISQRMVKSFCEILSMSDKVEFPSSLQMSKSGVRISMRKMEEISQPKGLIVTATTSIWFPLSFETVFNFFRDDNTRPQWDILTNGTAVTELARVITGTFPGNCVTIVQPYVPKENMMLALQETNIDQMGAFLIYAPIDLPTFASIITGEDTTKIPILPSGFIISPDGRLGSDRDNTGNSQNGSILTVAFQILIVNNNNNINNDYISQQQHMEAVATVNTLLSSTVINIKAALNSSE</sequence>
<evidence type="ECO:0000256" key="3">
    <source>
        <dbReference type="ARBA" id="ARBA00023015"/>
    </source>
</evidence>
<organism evidence="15 16">
    <name type="scientific">Anisodus tanguticus</name>
    <dbReference type="NCBI Taxonomy" id="243964"/>
    <lineage>
        <taxon>Eukaryota</taxon>
        <taxon>Viridiplantae</taxon>
        <taxon>Streptophyta</taxon>
        <taxon>Embryophyta</taxon>
        <taxon>Tracheophyta</taxon>
        <taxon>Spermatophyta</taxon>
        <taxon>Magnoliopsida</taxon>
        <taxon>eudicotyledons</taxon>
        <taxon>Gunneridae</taxon>
        <taxon>Pentapetalae</taxon>
        <taxon>asterids</taxon>
        <taxon>lamiids</taxon>
        <taxon>Solanales</taxon>
        <taxon>Solanaceae</taxon>
        <taxon>Solanoideae</taxon>
        <taxon>Hyoscyameae</taxon>
        <taxon>Anisodus</taxon>
    </lineage>
</organism>
<dbReference type="CDD" id="cd00086">
    <property type="entry name" value="homeodomain"/>
    <property type="match status" value="1"/>
</dbReference>
<feature type="region of interest" description="Disordered" evidence="12">
    <location>
        <begin position="1"/>
        <end position="29"/>
    </location>
</feature>
<dbReference type="EMBL" id="JAVYJV010000011">
    <property type="protein sequence ID" value="KAK4360049.1"/>
    <property type="molecule type" value="Genomic_DNA"/>
</dbReference>
<dbReference type="GO" id="GO:0003677">
    <property type="term" value="F:DNA binding"/>
    <property type="evidence" value="ECO:0007669"/>
    <property type="project" value="UniProtKB-UniRule"/>
</dbReference>
<dbReference type="SMART" id="SM00389">
    <property type="entry name" value="HOX"/>
    <property type="match status" value="1"/>
</dbReference>
<dbReference type="InterPro" id="IPR001356">
    <property type="entry name" value="HD"/>
</dbReference>
<feature type="DNA-binding region" description="Homeobox" evidence="9">
    <location>
        <begin position="21"/>
        <end position="80"/>
    </location>
</feature>
<keyword evidence="5 9" id="KW-0238">DNA-binding</keyword>
<keyword evidence="16" id="KW-1185">Reference proteome</keyword>
<evidence type="ECO:0000256" key="5">
    <source>
        <dbReference type="ARBA" id="ARBA00023125"/>
    </source>
</evidence>
<dbReference type="InterPro" id="IPR057993">
    <property type="entry name" value="HD-Zip_IV_C"/>
</dbReference>
<keyword evidence="6 9" id="KW-0371">Homeobox</keyword>
<dbReference type="GO" id="GO:0000981">
    <property type="term" value="F:DNA-binding transcription factor activity, RNA polymerase II-specific"/>
    <property type="evidence" value="ECO:0007669"/>
    <property type="project" value="InterPro"/>
</dbReference>
<dbReference type="InterPro" id="IPR009057">
    <property type="entry name" value="Homeodomain-like_sf"/>
</dbReference>
<dbReference type="InterPro" id="IPR002913">
    <property type="entry name" value="START_lipid-bd_dom"/>
</dbReference>
<dbReference type="SUPFAM" id="SSF55961">
    <property type="entry name" value="Bet v1-like"/>
    <property type="match status" value="2"/>
</dbReference>
<keyword evidence="3" id="KW-0805">Transcription regulation</keyword>
<dbReference type="Pfam" id="PF00046">
    <property type="entry name" value="Homeodomain"/>
    <property type="match status" value="1"/>
</dbReference>
<dbReference type="FunFam" id="1.10.10.60:FF:000229">
    <property type="entry name" value="Homeobox-leucine zipper protein HDG1"/>
    <property type="match status" value="1"/>
</dbReference>
<feature type="compositionally biased region" description="Low complexity" evidence="12">
    <location>
        <begin position="172"/>
        <end position="183"/>
    </location>
</feature>
<comment type="subcellular location">
    <subcellularLocation>
        <location evidence="1 9 10">Nucleus</location>
    </subcellularLocation>
</comment>
<reference evidence="15" key="1">
    <citation type="submission" date="2023-12" db="EMBL/GenBank/DDBJ databases">
        <title>Genome assembly of Anisodus tanguticus.</title>
        <authorList>
            <person name="Wang Y.-J."/>
        </authorList>
    </citation>
    <scope>NUCLEOTIDE SEQUENCE</scope>
    <source>
        <strain evidence="15">KB-2021</strain>
        <tissue evidence="15">Leaf</tissue>
    </source>
</reference>
<dbReference type="GO" id="GO:0005634">
    <property type="term" value="C:nucleus"/>
    <property type="evidence" value="ECO:0007669"/>
    <property type="project" value="UniProtKB-SubCell"/>
</dbReference>
<comment type="caution">
    <text evidence="15">The sequence shown here is derived from an EMBL/GenBank/DDBJ whole genome shotgun (WGS) entry which is preliminary data.</text>
</comment>
<feature type="domain" description="START" evidence="14">
    <location>
        <begin position="231"/>
        <end position="464"/>
    </location>
</feature>
<evidence type="ECO:0000256" key="12">
    <source>
        <dbReference type="SAM" id="MobiDB-lite"/>
    </source>
</evidence>
<dbReference type="Pfam" id="PF25797">
    <property type="entry name" value="PDF2_C"/>
    <property type="match status" value="1"/>
</dbReference>
<evidence type="ECO:0000256" key="11">
    <source>
        <dbReference type="SAM" id="Coils"/>
    </source>
</evidence>
<evidence type="ECO:0000256" key="1">
    <source>
        <dbReference type="ARBA" id="ARBA00004123"/>
    </source>
</evidence>
<dbReference type="PROSITE" id="PS50071">
    <property type="entry name" value="HOMEOBOX_2"/>
    <property type="match status" value="1"/>
</dbReference>
<dbReference type="GO" id="GO:0008289">
    <property type="term" value="F:lipid binding"/>
    <property type="evidence" value="ECO:0007669"/>
    <property type="project" value="InterPro"/>
</dbReference>
<gene>
    <name evidence="15" type="ORF">RND71_022278</name>
</gene>
<feature type="coiled-coil region" evidence="11">
    <location>
        <begin position="121"/>
        <end position="151"/>
    </location>
</feature>
<evidence type="ECO:0000256" key="2">
    <source>
        <dbReference type="ARBA" id="ARBA00006789"/>
    </source>
</evidence>
<feature type="region of interest" description="Disordered" evidence="12">
    <location>
        <begin position="160"/>
        <end position="206"/>
    </location>
</feature>
<dbReference type="InterPro" id="IPR023393">
    <property type="entry name" value="START-like_dom_sf"/>
</dbReference>